<evidence type="ECO:0000313" key="2">
    <source>
        <dbReference type="EMBL" id="GAA5484003.1"/>
    </source>
</evidence>
<evidence type="ECO:0000313" key="3">
    <source>
        <dbReference type="Proteomes" id="UP001476282"/>
    </source>
</evidence>
<protein>
    <submittedName>
        <fullName evidence="2">Uncharacterized protein</fullName>
    </submittedName>
</protein>
<dbReference type="Proteomes" id="UP001476282">
    <property type="component" value="Unassembled WGS sequence"/>
</dbReference>
<comment type="caution">
    <text evidence="2">The sequence shown here is derived from an EMBL/GenBank/DDBJ whole genome shotgun (WGS) entry which is preliminary data.</text>
</comment>
<keyword evidence="3" id="KW-1185">Reference proteome</keyword>
<proteinExistence type="predicted"/>
<organism evidence="2 3">
    <name type="scientific">Haloferula sargassicola</name>
    <dbReference type="NCBI Taxonomy" id="490096"/>
    <lineage>
        <taxon>Bacteria</taxon>
        <taxon>Pseudomonadati</taxon>
        <taxon>Verrucomicrobiota</taxon>
        <taxon>Verrucomicrobiia</taxon>
        <taxon>Verrucomicrobiales</taxon>
        <taxon>Verrucomicrobiaceae</taxon>
        <taxon>Haloferula</taxon>
    </lineage>
</organism>
<gene>
    <name evidence="2" type="ORF">Hsar01_03241</name>
</gene>
<accession>A0ABP9UR28</accession>
<feature type="region of interest" description="Disordered" evidence="1">
    <location>
        <begin position="1"/>
        <end position="93"/>
    </location>
</feature>
<feature type="compositionally biased region" description="Basic and acidic residues" evidence="1">
    <location>
        <begin position="18"/>
        <end position="30"/>
    </location>
</feature>
<feature type="compositionally biased region" description="Basic and acidic residues" evidence="1">
    <location>
        <begin position="39"/>
        <end position="62"/>
    </location>
</feature>
<name>A0ABP9UR28_9BACT</name>
<feature type="compositionally biased region" description="Basic and acidic residues" evidence="1">
    <location>
        <begin position="82"/>
        <end position="93"/>
    </location>
</feature>
<dbReference type="EMBL" id="BAABRI010000019">
    <property type="protein sequence ID" value="GAA5484003.1"/>
    <property type="molecule type" value="Genomic_DNA"/>
</dbReference>
<feature type="compositionally biased region" description="Basic and acidic residues" evidence="1">
    <location>
        <begin position="1"/>
        <end position="10"/>
    </location>
</feature>
<evidence type="ECO:0000256" key="1">
    <source>
        <dbReference type="SAM" id="MobiDB-lite"/>
    </source>
</evidence>
<sequence>MGTVEGKPEELEAPASDGKSEGSETSKPEPEMGSVQESQKSESKKPEIEKLPANEPEKKPEKDEDDPEETKSRTPKKRARKGTREATDKRKKFEALASDPLVTQTFRVPRSLSERLQITSMQRKVKRLFPASQQDIVAEALADWLDKMEDEE</sequence>
<reference evidence="2 3" key="1">
    <citation type="submission" date="2024-02" db="EMBL/GenBank/DDBJ databases">
        <title>Haloferula sargassicola NBRC 104335.</title>
        <authorList>
            <person name="Ichikawa N."/>
            <person name="Katano-Makiyama Y."/>
            <person name="Hidaka K."/>
        </authorList>
    </citation>
    <scope>NUCLEOTIDE SEQUENCE [LARGE SCALE GENOMIC DNA]</scope>
    <source>
        <strain evidence="2 3">NBRC 104335</strain>
    </source>
</reference>